<evidence type="ECO:0000256" key="2">
    <source>
        <dbReference type="ARBA" id="ARBA00009137"/>
    </source>
</evidence>
<organism evidence="13 14">
    <name type="scientific">Fusibacter tunisiensis</name>
    <dbReference type="NCBI Taxonomy" id="1008308"/>
    <lineage>
        <taxon>Bacteria</taxon>
        <taxon>Bacillati</taxon>
        <taxon>Bacillota</taxon>
        <taxon>Clostridia</taxon>
        <taxon>Eubacteriales</taxon>
        <taxon>Eubacteriales Family XII. Incertae Sedis</taxon>
        <taxon>Fusibacter</taxon>
    </lineage>
</organism>
<feature type="transmembrane region" description="Helical" evidence="12">
    <location>
        <begin position="188"/>
        <end position="207"/>
    </location>
</feature>
<feature type="transmembrane region" description="Helical" evidence="12">
    <location>
        <begin position="76"/>
        <end position="97"/>
    </location>
</feature>
<dbReference type="Pfam" id="PF02386">
    <property type="entry name" value="TrkH"/>
    <property type="match status" value="1"/>
</dbReference>
<feature type="transmembrane region" description="Helical" evidence="12">
    <location>
        <begin position="460"/>
        <end position="480"/>
    </location>
</feature>
<proteinExistence type="inferred from homology"/>
<gene>
    <name evidence="13" type="ORF">JOC49_001833</name>
</gene>
<feature type="transmembrane region" description="Helical" evidence="12">
    <location>
        <begin position="139"/>
        <end position="167"/>
    </location>
</feature>
<keyword evidence="6" id="KW-0633">Potassium transport</keyword>
<feature type="transmembrane region" description="Helical" evidence="12">
    <location>
        <begin position="21"/>
        <end position="40"/>
    </location>
</feature>
<accession>A0ABS2MSC0</accession>
<evidence type="ECO:0000256" key="9">
    <source>
        <dbReference type="ARBA" id="ARBA00022989"/>
    </source>
</evidence>
<protein>
    <submittedName>
        <fullName evidence="13">Trk system potassium uptake protein TrkH</fullName>
    </submittedName>
</protein>
<evidence type="ECO:0000256" key="1">
    <source>
        <dbReference type="ARBA" id="ARBA00004429"/>
    </source>
</evidence>
<evidence type="ECO:0000256" key="11">
    <source>
        <dbReference type="ARBA" id="ARBA00023136"/>
    </source>
</evidence>
<dbReference type="PANTHER" id="PTHR32024:SF2">
    <property type="entry name" value="TRK SYSTEM POTASSIUM UPTAKE PROTEIN TRKG-RELATED"/>
    <property type="match status" value="1"/>
</dbReference>
<keyword evidence="3" id="KW-0813">Transport</keyword>
<evidence type="ECO:0000256" key="6">
    <source>
        <dbReference type="ARBA" id="ARBA00022538"/>
    </source>
</evidence>
<evidence type="ECO:0000313" key="13">
    <source>
        <dbReference type="EMBL" id="MBM7562289.1"/>
    </source>
</evidence>
<comment type="subcellular location">
    <subcellularLocation>
        <location evidence="1">Cell inner membrane</location>
        <topology evidence="1">Multi-pass membrane protein</topology>
    </subcellularLocation>
</comment>
<dbReference type="InterPro" id="IPR004772">
    <property type="entry name" value="TrkH"/>
</dbReference>
<keyword evidence="10" id="KW-0406">Ion transport</keyword>
<keyword evidence="11 12" id="KW-0472">Membrane</keyword>
<dbReference type="PANTHER" id="PTHR32024">
    <property type="entry name" value="TRK SYSTEM POTASSIUM UPTAKE PROTEIN TRKG-RELATED"/>
    <property type="match status" value="1"/>
</dbReference>
<keyword evidence="4" id="KW-1003">Cell membrane</keyword>
<keyword evidence="14" id="KW-1185">Reference proteome</keyword>
<evidence type="ECO:0000313" key="14">
    <source>
        <dbReference type="Proteomes" id="UP000767854"/>
    </source>
</evidence>
<dbReference type="InterPro" id="IPR003445">
    <property type="entry name" value="Cat_transpt"/>
</dbReference>
<keyword evidence="7 12" id="KW-0812">Transmembrane</keyword>
<feature type="transmembrane region" description="Helical" evidence="12">
    <location>
        <begin position="337"/>
        <end position="365"/>
    </location>
</feature>
<keyword evidence="5" id="KW-0997">Cell inner membrane</keyword>
<comment type="similarity">
    <text evidence="2">Belongs to the TrkH potassium transport family.</text>
</comment>
<feature type="transmembrane region" description="Helical" evidence="12">
    <location>
        <begin position="46"/>
        <end position="64"/>
    </location>
</feature>
<evidence type="ECO:0000256" key="10">
    <source>
        <dbReference type="ARBA" id="ARBA00023065"/>
    </source>
</evidence>
<keyword evidence="8" id="KW-0630">Potassium</keyword>
<evidence type="ECO:0000256" key="8">
    <source>
        <dbReference type="ARBA" id="ARBA00022958"/>
    </source>
</evidence>
<dbReference type="Proteomes" id="UP000767854">
    <property type="component" value="Unassembled WGS sequence"/>
</dbReference>
<sequence>MERREGSLMNYGMVNRVLGNLLMFEAAALLPSLGISFFYGQHDFNAFLMTIVLILTFGYAMSKLPVRSKRIKTKEAITIVTMGWIVVSAFGALPFVLSGALPNYVDAFFETVSGLTTTGATVIDDIEVLPYGILFWRSLLHWLGGMGILVLALAIMPTLGVGAFQIFKAESPGPISDKLVPKMKDTAKILYIAYLGITVIETLLLMVGGMNLYEALIHTFGTVGTGGFSTRNASIAAFNSRYIYTVITFFMVASGVNFALYYELYRGRIGNIFKNIEFKVYISIFLAISTLMSISLLGYYDSIIDAIQHGFFQVASIMTTTGYATADFDLWPNFSKALLFFVMFIGGSAGSTGGSIKVIRLVILYKLVKREFVKLMHPRAVVPVELNGKMLSSDVIANITGFFFLYVLLFISGTLFISIEGVDFVSAASASAASLGNIGPGFGRLGPTQTYAFLSSPSKIVLSVLMLFGRLELFTIFLLFTPNHWRKD</sequence>
<dbReference type="EMBL" id="JAFBDT010000015">
    <property type="protein sequence ID" value="MBM7562289.1"/>
    <property type="molecule type" value="Genomic_DNA"/>
</dbReference>
<evidence type="ECO:0000256" key="12">
    <source>
        <dbReference type="SAM" id="Phobius"/>
    </source>
</evidence>
<evidence type="ECO:0000256" key="7">
    <source>
        <dbReference type="ARBA" id="ARBA00022692"/>
    </source>
</evidence>
<evidence type="ECO:0000256" key="4">
    <source>
        <dbReference type="ARBA" id="ARBA00022475"/>
    </source>
</evidence>
<evidence type="ECO:0000256" key="3">
    <source>
        <dbReference type="ARBA" id="ARBA00022448"/>
    </source>
</evidence>
<dbReference type="PIRSF" id="PIRSF006247">
    <property type="entry name" value="TrkH"/>
    <property type="match status" value="1"/>
</dbReference>
<evidence type="ECO:0000256" key="5">
    <source>
        <dbReference type="ARBA" id="ARBA00022519"/>
    </source>
</evidence>
<name>A0ABS2MSC0_9FIRM</name>
<keyword evidence="9 12" id="KW-1133">Transmembrane helix</keyword>
<dbReference type="RefSeq" id="WP_243423669.1">
    <property type="nucleotide sequence ID" value="NZ_JAFBDT010000015.1"/>
</dbReference>
<feature type="transmembrane region" description="Helical" evidence="12">
    <location>
        <begin position="395"/>
        <end position="419"/>
    </location>
</feature>
<comment type="caution">
    <text evidence="13">The sequence shown here is derived from an EMBL/GenBank/DDBJ whole genome shotgun (WGS) entry which is preliminary data.</text>
</comment>
<feature type="transmembrane region" description="Helical" evidence="12">
    <location>
        <begin position="242"/>
        <end position="260"/>
    </location>
</feature>
<feature type="transmembrane region" description="Helical" evidence="12">
    <location>
        <begin position="280"/>
        <end position="300"/>
    </location>
</feature>
<reference evidence="13 14" key="1">
    <citation type="submission" date="2021-01" db="EMBL/GenBank/DDBJ databases">
        <title>Genomic Encyclopedia of Type Strains, Phase IV (KMG-IV): sequencing the most valuable type-strain genomes for metagenomic binning, comparative biology and taxonomic classification.</title>
        <authorList>
            <person name="Goeker M."/>
        </authorList>
    </citation>
    <scope>NUCLEOTIDE SEQUENCE [LARGE SCALE GENOMIC DNA]</scope>
    <source>
        <strain evidence="13 14">DSM 24436</strain>
    </source>
</reference>